<dbReference type="Gramene" id="ONK73037">
    <property type="protein sequence ID" value="ONK73037"/>
    <property type="gene ID" value="A4U43_C04F26480"/>
</dbReference>
<reference evidence="2" key="1">
    <citation type="journal article" date="2017" name="Nat. Commun.">
        <title>The asparagus genome sheds light on the origin and evolution of a young Y chromosome.</title>
        <authorList>
            <person name="Harkess A."/>
            <person name="Zhou J."/>
            <person name="Xu C."/>
            <person name="Bowers J.E."/>
            <person name="Van der Hulst R."/>
            <person name="Ayyampalayam S."/>
            <person name="Mercati F."/>
            <person name="Riccardi P."/>
            <person name="McKain M.R."/>
            <person name="Kakrana A."/>
            <person name="Tang H."/>
            <person name="Ray J."/>
            <person name="Groenendijk J."/>
            <person name="Arikit S."/>
            <person name="Mathioni S.M."/>
            <person name="Nakano M."/>
            <person name="Shan H."/>
            <person name="Telgmann-Rauber A."/>
            <person name="Kanno A."/>
            <person name="Yue Z."/>
            <person name="Chen H."/>
            <person name="Li W."/>
            <person name="Chen Y."/>
            <person name="Xu X."/>
            <person name="Zhang Y."/>
            <person name="Luo S."/>
            <person name="Chen H."/>
            <person name="Gao J."/>
            <person name="Mao Z."/>
            <person name="Pires J.C."/>
            <person name="Luo M."/>
            <person name="Kudrna D."/>
            <person name="Wing R.A."/>
            <person name="Meyers B.C."/>
            <person name="Yi K."/>
            <person name="Kong H."/>
            <person name="Lavrijsen P."/>
            <person name="Sunseri F."/>
            <person name="Falavigna A."/>
            <person name="Ye Y."/>
            <person name="Leebens-Mack J.H."/>
            <person name="Chen G."/>
        </authorList>
    </citation>
    <scope>NUCLEOTIDE SEQUENCE [LARGE SCALE GENOMIC DNA]</scope>
    <source>
        <strain evidence="2">cv. DH0086</strain>
    </source>
</reference>
<gene>
    <name evidence="1" type="ORF">A4U43_C04F26480</name>
</gene>
<dbReference type="EMBL" id="CM007384">
    <property type="protein sequence ID" value="ONK73037.1"/>
    <property type="molecule type" value="Genomic_DNA"/>
</dbReference>
<dbReference type="AlphaFoldDB" id="A0A5P1F6K2"/>
<evidence type="ECO:0000313" key="1">
    <source>
        <dbReference type="EMBL" id="ONK73037.1"/>
    </source>
</evidence>
<evidence type="ECO:0000313" key="2">
    <source>
        <dbReference type="Proteomes" id="UP000243459"/>
    </source>
</evidence>
<proteinExistence type="predicted"/>
<protein>
    <submittedName>
        <fullName evidence="1">Uncharacterized protein</fullName>
    </submittedName>
</protein>
<name>A0A5P1F6K2_ASPOF</name>
<organism evidence="1 2">
    <name type="scientific">Asparagus officinalis</name>
    <name type="common">Garden asparagus</name>
    <dbReference type="NCBI Taxonomy" id="4686"/>
    <lineage>
        <taxon>Eukaryota</taxon>
        <taxon>Viridiplantae</taxon>
        <taxon>Streptophyta</taxon>
        <taxon>Embryophyta</taxon>
        <taxon>Tracheophyta</taxon>
        <taxon>Spermatophyta</taxon>
        <taxon>Magnoliopsida</taxon>
        <taxon>Liliopsida</taxon>
        <taxon>Asparagales</taxon>
        <taxon>Asparagaceae</taxon>
        <taxon>Asparagoideae</taxon>
        <taxon>Asparagus</taxon>
    </lineage>
</organism>
<keyword evidence="2" id="KW-1185">Reference proteome</keyword>
<dbReference type="Proteomes" id="UP000243459">
    <property type="component" value="Chromosome 4"/>
</dbReference>
<accession>A0A5P1F6K2</accession>
<sequence length="123" mass="13436">MTETRLAFISISKEVSSEGSVSLFESHLSSSSSSSFNSFEVGEFFGGDKPCNETRKGTIYMRFWREVNNGIHTGGRVLEGGSPFEQGGCVLNREVAGSGSKSNKEDEKEVEKAMRQIVGLDWG</sequence>